<organism evidence="1 2">
    <name type="scientific">Diphasiastrum complanatum</name>
    <name type="common">Issler's clubmoss</name>
    <name type="synonym">Lycopodium complanatum</name>
    <dbReference type="NCBI Taxonomy" id="34168"/>
    <lineage>
        <taxon>Eukaryota</taxon>
        <taxon>Viridiplantae</taxon>
        <taxon>Streptophyta</taxon>
        <taxon>Embryophyta</taxon>
        <taxon>Tracheophyta</taxon>
        <taxon>Lycopodiopsida</taxon>
        <taxon>Lycopodiales</taxon>
        <taxon>Lycopodiaceae</taxon>
        <taxon>Lycopodioideae</taxon>
        <taxon>Diphasiastrum</taxon>
    </lineage>
</organism>
<evidence type="ECO:0000313" key="1">
    <source>
        <dbReference type="EMBL" id="KAJ7560691.1"/>
    </source>
</evidence>
<proteinExistence type="predicted"/>
<dbReference type="EMBL" id="CM055095">
    <property type="protein sequence ID" value="KAJ7560691.1"/>
    <property type="molecule type" value="Genomic_DNA"/>
</dbReference>
<evidence type="ECO:0000313" key="2">
    <source>
        <dbReference type="Proteomes" id="UP001162992"/>
    </source>
</evidence>
<gene>
    <name evidence="1" type="ORF">O6H91_04G140700</name>
</gene>
<comment type="caution">
    <text evidence="1">The sequence shown here is derived from an EMBL/GenBank/DDBJ whole genome shotgun (WGS) entry which is preliminary data.</text>
</comment>
<keyword evidence="2" id="KW-1185">Reference proteome</keyword>
<accession>A0ACC2E2L6</accession>
<dbReference type="Proteomes" id="UP001162992">
    <property type="component" value="Chromosome 4"/>
</dbReference>
<sequence>MVVLELIPIGTLLAILTTQVLETALAAQDVLIEKESFKKISKYLQEIEPILRELQRRKVRDTSAVRQALEIIQEDLRRAHELVETCTRKPRFFLLVNCRTIVRDAQEVTRSLGKSLEILSLAAIEVSVDVRDNVNKLKEQMLSAEFQASASKIQVLNKLEFGLRENKTDQGFANDLVVEIARAVGVPVEPSEISKELASFKREKELLAEKKEREEEVFMEQVIALLSRADAAYTSDVARETYKERVSSLTSSLSHDKPIEPLHTFICPLKQDVMLDPVTVATGKTYEREEIERWFKDGHRRDPVTNIELSDFTLRSNNSLRRSIQEWTELNYCIKIRRASRLLHSEAEMDKIQALNDLCELCQESETNKSWIAEEGLFADLVEALKTHSIELKTTSLATLFMLVKGDNHNKEEVAEVGGVEQVVRCLSREIRVSKPAVALLWEMLQSNNTFNKLVYTKICQEKSAILLLVTLLSSEDVEAVLAAEHILQALCDKDENVVQMAAVNWNMPLINRLCEGSDSSKLIMAQALSKLELTEQSKHSLGDGGVIPPLVNMVISGNLEDRAAALGALQNLSSLSSNQKHIATAGGIDAVIDCLTSDTSPSKIRDSAAIIVRNLMTGDNVQFFIDNTFGSGKIVQNLISLQLNSSHSSVLRSNIMQALLGLASPSAAGEVRTLMRSEEVIEVLLSLLEESEMEVRDCVIKLLSCLSEESGAEVAKAVLKKQMVKTLVWMLGDNVREEVRVAVAGLLGSFPVEDRNLTKALTDADAIPALVSMLQGTSSRTRESSISALTRFTDPSDRQIQQFLADLDVHKLLVNALNFGTKLAKVRAALALANFSKSTPGLSEARVSHYCSCFKASPPPLCRVHLGICSVKTTFCIVVAGAAPGLVALLKEPDSKAAEAGLDALYTLVAEDDIRDKGVRYLHDLKAIDQVLQLLIHGSVESKEKAVKFLATIFAAKGMKEHYASKAKIPLVGLAAANNQSLKKKAAKVLAQLEMIQESSSYF</sequence>
<protein>
    <submittedName>
        <fullName evidence="1">Uncharacterized protein</fullName>
    </submittedName>
</protein>
<reference evidence="2" key="1">
    <citation type="journal article" date="2024" name="Proc. Natl. Acad. Sci. U.S.A.">
        <title>Extraordinary preservation of gene collinearity over three hundred million years revealed in homosporous lycophytes.</title>
        <authorList>
            <person name="Li C."/>
            <person name="Wickell D."/>
            <person name="Kuo L.Y."/>
            <person name="Chen X."/>
            <person name="Nie B."/>
            <person name="Liao X."/>
            <person name="Peng D."/>
            <person name="Ji J."/>
            <person name="Jenkins J."/>
            <person name="Williams M."/>
            <person name="Shu S."/>
            <person name="Plott C."/>
            <person name="Barry K."/>
            <person name="Rajasekar S."/>
            <person name="Grimwood J."/>
            <person name="Han X."/>
            <person name="Sun S."/>
            <person name="Hou Z."/>
            <person name="He W."/>
            <person name="Dai G."/>
            <person name="Sun C."/>
            <person name="Schmutz J."/>
            <person name="Leebens-Mack J.H."/>
            <person name="Li F.W."/>
            <person name="Wang L."/>
        </authorList>
    </citation>
    <scope>NUCLEOTIDE SEQUENCE [LARGE SCALE GENOMIC DNA]</scope>
    <source>
        <strain evidence="2">cv. PW_Plant_1</strain>
    </source>
</reference>
<name>A0ACC2E2L6_DIPCM</name>